<evidence type="ECO:0000313" key="2">
    <source>
        <dbReference type="EMBL" id="KKU88014.1"/>
    </source>
</evidence>
<keyword evidence="1" id="KW-0812">Transmembrane</keyword>
<evidence type="ECO:0000313" key="3">
    <source>
        <dbReference type="Proteomes" id="UP000034739"/>
    </source>
</evidence>
<dbReference type="EMBL" id="LCOY01000015">
    <property type="protein sequence ID" value="KKU88014.1"/>
    <property type="molecule type" value="Genomic_DNA"/>
</dbReference>
<gene>
    <name evidence="2" type="ORF">UY16_C0015G0052</name>
</gene>
<sequence length="247" mass="26717">MNAVLRRYLRQYQGFVVFGLILLVCVGASIYGLFPAGKRVFGLVKEREALVSQVAQLRTKASLLGSLDENTLRTQLLTLTSAVPTDKAIPSVFSTVERLAAESGMVLGGVTVANPGSLATESAQKQTTEEKKLGSNMLTFTALLEGTPVQVLDFFDRAVKVRRSLRVRFFDFSRAAGDIATVRVAMDAFYAPLPTALGDIADPIEILTPQEEEIVANISRYPLYAVSSLEAVGVLPATPSVRDPFAF</sequence>
<dbReference type="AlphaFoldDB" id="A0A0G1U1S9"/>
<evidence type="ECO:0008006" key="4">
    <source>
        <dbReference type="Google" id="ProtNLM"/>
    </source>
</evidence>
<accession>A0A0G1U1S9</accession>
<comment type="caution">
    <text evidence="2">The sequence shown here is derived from an EMBL/GenBank/DDBJ whole genome shotgun (WGS) entry which is preliminary data.</text>
</comment>
<evidence type="ECO:0000256" key="1">
    <source>
        <dbReference type="SAM" id="Phobius"/>
    </source>
</evidence>
<feature type="transmembrane region" description="Helical" evidence="1">
    <location>
        <begin position="12"/>
        <end position="34"/>
    </location>
</feature>
<organism evidence="2 3">
    <name type="scientific">Candidatus Gottesmanbacteria bacterium GW2011_GWA2_47_9</name>
    <dbReference type="NCBI Taxonomy" id="1618445"/>
    <lineage>
        <taxon>Bacteria</taxon>
        <taxon>Candidatus Gottesmaniibacteriota</taxon>
    </lineage>
</organism>
<keyword evidence="1" id="KW-1133">Transmembrane helix</keyword>
<proteinExistence type="predicted"/>
<keyword evidence="1" id="KW-0472">Membrane</keyword>
<reference evidence="2 3" key="1">
    <citation type="journal article" date="2015" name="Nature">
        <title>rRNA introns, odd ribosomes, and small enigmatic genomes across a large radiation of phyla.</title>
        <authorList>
            <person name="Brown C.T."/>
            <person name="Hug L.A."/>
            <person name="Thomas B.C."/>
            <person name="Sharon I."/>
            <person name="Castelle C.J."/>
            <person name="Singh A."/>
            <person name="Wilkins M.J."/>
            <person name="Williams K.H."/>
            <person name="Banfield J.F."/>
        </authorList>
    </citation>
    <scope>NUCLEOTIDE SEQUENCE [LARGE SCALE GENOMIC DNA]</scope>
</reference>
<name>A0A0G1U1S9_9BACT</name>
<protein>
    <recommendedName>
        <fullName evidence="4">Type IV pilus assembly protein PilO</fullName>
    </recommendedName>
</protein>
<dbReference type="Proteomes" id="UP000034739">
    <property type="component" value="Unassembled WGS sequence"/>
</dbReference>